<gene>
    <name evidence="1" type="ORF">AC578_3253</name>
</gene>
<dbReference type="EMBL" id="LFZN01000174">
    <property type="protein sequence ID" value="KXS96470.1"/>
    <property type="molecule type" value="Genomic_DNA"/>
</dbReference>
<evidence type="ECO:0000313" key="1">
    <source>
        <dbReference type="EMBL" id="KXS96470.1"/>
    </source>
</evidence>
<name>A0A139H1W7_9PEZI</name>
<accession>A0A139H1W7</accession>
<dbReference type="Proteomes" id="UP000070133">
    <property type="component" value="Unassembled WGS sequence"/>
</dbReference>
<keyword evidence="2" id="KW-1185">Reference proteome</keyword>
<proteinExistence type="predicted"/>
<organism evidence="1 2">
    <name type="scientific">Pseudocercospora eumusae</name>
    <dbReference type="NCBI Taxonomy" id="321146"/>
    <lineage>
        <taxon>Eukaryota</taxon>
        <taxon>Fungi</taxon>
        <taxon>Dikarya</taxon>
        <taxon>Ascomycota</taxon>
        <taxon>Pezizomycotina</taxon>
        <taxon>Dothideomycetes</taxon>
        <taxon>Dothideomycetidae</taxon>
        <taxon>Mycosphaerellales</taxon>
        <taxon>Mycosphaerellaceae</taxon>
        <taxon>Pseudocercospora</taxon>
    </lineage>
</organism>
<protein>
    <submittedName>
        <fullName evidence="1">Uncharacterized protein</fullName>
    </submittedName>
</protein>
<evidence type="ECO:0000313" key="2">
    <source>
        <dbReference type="Proteomes" id="UP000070133"/>
    </source>
</evidence>
<dbReference type="AlphaFoldDB" id="A0A139H1W7"/>
<reference evidence="1 2" key="1">
    <citation type="submission" date="2015-07" db="EMBL/GenBank/DDBJ databases">
        <title>Comparative genomics of the Sigatoka disease complex on banana suggests a link between parallel evolutionary changes in Pseudocercospora fijiensis and Pseudocercospora eumusae and increased virulence on the banana host.</title>
        <authorList>
            <person name="Chang T.-C."/>
            <person name="Salvucci A."/>
            <person name="Crous P.W."/>
            <person name="Stergiopoulos I."/>
        </authorList>
    </citation>
    <scope>NUCLEOTIDE SEQUENCE [LARGE SCALE GENOMIC DNA]</scope>
    <source>
        <strain evidence="1 2">CBS 114824</strain>
    </source>
</reference>
<comment type="caution">
    <text evidence="1">The sequence shown here is derived from an EMBL/GenBank/DDBJ whole genome shotgun (WGS) entry which is preliminary data.</text>
</comment>
<sequence>MAEGGVGQAARSPKWYCICSRKGRPSSQPLSNRPTTAAMKTFQRSVQGYDSPALNSNFNPSAP</sequence>